<name>A0A6J6FRX8_9ZZZZ</name>
<proteinExistence type="predicted"/>
<dbReference type="PROSITE" id="PS51257">
    <property type="entry name" value="PROKAR_LIPOPROTEIN"/>
    <property type="match status" value="1"/>
</dbReference>
<feature type="domain" description="Peptidoglycan binding-like" evidence="1">
    <location>
        <begin position="178"/>
        <end position="233"/>
    </location>
</feature>
<dbReference type="InterPro" id="IPR036366">
    <property type="entry name" value="PGBDSf"/>
</dbReference>
<dbReference type="EMBL" id="CAEZVL010000044">
    <property type="protein sequence ID" value="CAB4626697.1"/>
    <property type="molecule type" value="Genomic_DNA"/>
</dbReference>
<dbReference type="Gene3D" id="1.10.101.10">
    <property type="entry name" value="PGBD-like superfamily/PGBD"/>
    <property type="match status" value="1"/>
</dbReference>
<dbReference type="EMBL" id="CAFBNZ010000004">
    <property type="protein sequence ID" value="CAB4966433.1"/>
    <property type="molecule type" value="Genomic_DNA"/>
</dbReference>
<reference evidence="2" key="1">
    <citation type="submission" date="2020-05" db="EMBL/GenBank/DDBJ databases">
        <authorList>
            <person name="Chiriac C."/>
            <person name="Salcher M."/>
            <person name="Ghai R."/>
            <person name="Kavagutti S V."/>
        </authorList>
    </citation>
    <scope>NUCLEOTIDE SEQUENCE</scope>
</reference>
<evidence type="ECO:0000313" key="6">
    <source>
        <dbReference type="EMBL" id="CAB5045050.1"/>
    </source>
</evidence>
<accession>A0A6J6FRX8</accession>
<sequence length="238" mass="25397">MKIRIGALLITSLLTACSVGGESNTEDLPALSDSTIAVSTTSPDETPTTENQTTTVATPTTVVPSVQQAECDLAALAPDEDTTGLVLLECLGDWMITYYEPCGECEGVTPFHAEDGVWKSADALYVYCYSKDDSYGQSPQTDVLTSLQIILSGYPCDETVKAYHPEKAQGQLKFGDIGNRVKALQTALINKGFLDDSADGSYGPNTMRAVMNFQYSENLTADALAGADTHEALGLKFP</sequence>
<dbReference type="EMBL" id="CAEZUK010000005">
    <property type="protein sequence ID" value="CAB4589713.1"/>
    <property type="molecule type" value="Genomic_DNA"/>
</dbReference>
<dbReference type="EMBL" id="CAEZZV010000025">
    <property type="protein sequence ID" value="CAB4772175.1"/>
    <property type="molecule type" value="Genomic_DNA"/>
</dbReference>
<dbReference type="InterPro" id="IPR002477">
    <property type="entry name" value="Peptidoglycan-bd-like"/>
</dbReference>
<dbReference type="Pfam" id="PF01471">
    <property type="entry name" value="PG_binding_1"/>
    <property type="match status" value="1"/>
</dbReference>
<dbReference type="InterPro" id="IPR036365">
    <property type="entry name" value="PGBD-like_sf"/>
</dbReference>
<dbReference type="SUPFAM" id="SSF47090">
    <property type="entry name" value="PGBD-like"/>
    <property type="match status" value="1"/>
</dbReference>
<protein>
    <submittedName>
        <fullName evidence="2">Unannotated protein</fullName>
    </submittedName>
</protein>
<evidence type="ECO:0000313" key="3">
    <source>
        <dbReference type="EMBL" id="CAB4626697.1"/>
    </source>
</evidence>
<organism evidence="2">
    <name type="scientific">freshwater metagenome</name>
    <dbReference type="NCBI Taxonomy" id="449393"/>
    <lineage>
        <taxon>unclassified sequences</taxon>
        <taxon>metagenomes</taxon>
        <taxon>ecological metagenomes</taxon>
    </lineage>
</organism>
<dbReference type="EMBL" id="CAFBQJ010000017">
    <property type="protein sequence ID" value="CAB5045050.1"/>
    <property type="molecule type" value="Genomic_DNA"/>
</dbReference>
<evidence type="ECO:0000313" key="4">
    <source>
        <dbReference type="EMBL" id="CAB4772175.1"/>
    </source>
</evidence>
<dbReference type="AlphaFoldDB" id="A0A6J6FRX8"/>
<gene>
    <name evidence="2" type="ORF">UFOPK1820_00080</name>
    <name evidence="3" type="ORF">UFOPK1960_00433</name>
    <name evidence="4" type="ORF">UFOPK2921_00322</name>
    <name evidence="5" type="ORF">UFOPK3889_00064</name>
    <name evidence="6" type="ORF">UFOPK4275_00189</name>
</gene>
<evidence type="ECO:0000313" key="2">
    <source>
        <dbReference type="EMBL" id="CAB4589713.1"/>
    </source>
</evidence>
<evidence type="ECO:0000259" key="1">
    <source>
        <dbReference type="Pfam" id="PF01471"/>
    </source>
</evidence>
<evidence type="ECO:0000313" key="5">
    <source>
        <dbReference type="EMBL" id="CAB4966433.1"/>
    </source>
</evidence>